<accession>K3X7J2</accession>
<sequence length="93" mass="10194">MSLKSTVDEVYIGGGNAYNQLIRGTMVNVTLAPDLLTLQSRVTWIVFYSLNLQPMISKLATMLPSQAKTIILTNGGLGQFPSGFEKFTALQRL</sequence>
<dbReference type="InParanoid" id="K3X7J2"/>
<name>K3X7J2_GLOUD</name>
<proteinExistence type="predicted"/>
<protein>
    <submittedName>
        <fullName evidence="1">Uncharacterized protein</fullName>
    </submittedName>
</protein>
<evidence type="ECO:0000313" key="2">
    <source>
        <dbReference type="Proteomes" id="UP000019132"/>
    </source>
</evidence>
<dbReference type="Proteomes" id="UP000019132">
    <property type="component" value="Unassembled WGS sequence"/>
</dbReference>
<reference evidence="2" key="2">
    <citation type="submission" date="2010-04" db="EMBL/GenBank/DDBJ databases">
        <authorList>
            <person name="Buell R."/>
            <person name="Hamilton J."/>
            <person name="Hostetler J."/>
        </authorList>
    </citation>
    <scope>NUCLEOTIDE SEQUENCE [LARGE SCALE GENOMIC DNA]</scope>
    <source>
        <strain evidence="2">DAOM:BR144</strain>
    </source>
</reference>
<reference evidence="2" key="1">
    <citation type="journal article" date="2010" name="Genome Biol.">
        <title>Genome sequence of the necrotrophic plant pathogen Pythium ultimum reveals original pathogenicity mechanisms and effector repertoire.</title>
        <authorList>
            <person name="Levesque C.A."/>
            <person name="Brouwer H."/>
            <person name="Cano L."/>
            <person name="Hamilton J.P."/>
            <person name="Holt C."/>
            <person name="Huitema E."/>
            <person name="Raffaele S."/>
            <person name="Robideau G.P."/>
            <person name="Thines M."/>
            <person name="Win J."/>
            <person name="Zerillo M.M."/>
            <person name="Beakes G.W."/>
            <person name="Boore J.L."/>
            <person name="Busam D."/>
            <person name="Dumas B."/>
            <person name="Ferriera S."/>
            <person name="Fuerstenberg S.I."/>
            <person name="Gachon C.M."/>
            <person name="Gaulin E."/>
            <person name="Govers F."/>
            <person name="Grenville-Briggs L."/>
            <person name="Horner N."/>
            <person name="Hostetler J."/>
            <person name="Jiang R.H."/>
            <person name="Johnson J."/>
            <person name="Krajaejun T."/>
            <person name="Lin H."/>
            <person name="Meijer H.J."/>
            <person name="Moore B."/>
            <person name="Morris P."/>
            <person name="Phuntmart V."/>
            <person name="Puiu D."/>
            <person name="Shetty J."/>
            <person name="Stajich J.E."/>
            <person name="Tripathy S."/>
            <person name="Wawra S."/>
            <person name="van West P."/>
            <person name="Whitty B.R."/>
            <person name="Coutinho P.M."/>
            <person name="Henrissat B."/>
            <person name="Martin F."/>
            <person name="Thomas P.D."/>
            <person name="Tyler B.M."/>
            <person name="De Vries R.P."/>
            <person name="Kamoun S."/>
            <person name="Yandell M."/>
            <person name="Tisserat N."/>
            <person name="Buell C.R."/>
        </authorList>
    </citation>
    <scope>NUCLEOTIDE SEQUENCE</scope>
    <source>
        <strain evidence="2">DAOM:BR144</strain>
    </source>
</reference>
<reference evidence="1" key="3">
    <citation type="submission" date="2015-02" db="UniProtKB">
        <authorList>
            <consortium name="EnsemblProtists"/>
        </authorList>
    </citation>
    <scope>IDENTIFICATION</scope>
    <source>
        <strain evidence="1">DAOM BR144</strain>
    </source>
</reference>
<keyword evidence="2" id="KW-1185">Reference proteome</keyword>
<dbReference type="HOGENOM" id="CLU_2404357_0_0_1"/>
<organism evidence="1 2">
    <name type="scientific">Globisporangium ultimum (strain ATCC 200006 / CBS 805.95 / DAOM BR144)</name>
    <name type="common">Pythium ultimum</name>
    <dbReference type="NCBI Taxonomy" id="431595"/>
    <lineage>
        <taxon>Eukaryota</taxon>
        <taxon>Sar</taxon>
        <taxon>Stramenopiles</taxon>
        <taxon>Oomycota</taxon>
        <taxon>Peronosporomycetes</taxon>
        <taxon>Pythiales</taxon>
        <taxon>Pythiaceae</taxon>
        <taxon>Globisporangium</taxon>
    </lineage>
</organism>
<evidence type="ECO:0000313" key="1">
    <source>
        <dbReference type="EnsemblProtists" id="PYU1_T013191"/>
    </source>
</evidence>
<dbReference type="AlphaFoldDB" id="K3X7J2"/>
<dbReference type="EMBL" id="GL376577">
    <property type="status" value="NOT_ANNOTATED_CDS"/>
    <property type="molecule type" value="Genomic_DNA"/>
</dbReference>
<dbReference type="VEuPathDB" id="FungiDB:PYU1_G013164"/>
<dbReference type="EnsemblProtists" id="PYU1_T013191">
    <property type="protein sequence ID" value="PYU1_T013191"/>
    <property type="gene ID" value="PYU1_G013164"/>
</dbReference>